<comment type="subcellular location">
    <subcellularLocation>
        <location evidence="2">Cell membrane</location>
        <topology evidence="2">Lipid-anchor</topology>
    </subcellularLocation>
</comment>
<dbReference type="Proteomes" id="UP000175989">
    <property type="component" value="Unassembled WGS sequence"/>
</dbReference>
<dbReference type="Gene3D" id="2.20.200.10">
    <property type="entry name" value="Outer membrane efflux proteins (OEP)"/>
    <property type="match status" value="1"/>
</dbReference>
<dbReference type="GO" id="GO:0015562">
    <property type="term" value="F:efflux transmembrane transporter activity"/>
    <property type="evidence" value="ECO:0007669"/>
    <property type="project" value="InterPro"/>
</dbReference>
<dbReference type="PATRIC" id="fig|762836.4.peg.4477"/>
<evidence type="ECO:0000256" key="1">
    <source>
        <dbReference type="ARBA" id="ARBA00007613"/>
    </source>
</evidence>
<gene>
    <name evidence="3" type="primary">arpC</name>
    <name evidence="3" type="ORF">DUPY_43490</name>
</gene>
<feature type="chain" id="PRO_5009028585" evidence="2">
    <location>
        <begin position="22"/>
        <end position="495"/>
    </location>
</feature>
<name>A0A1E7WCP9_9BURK</name>
<dbReference type="EMBL" id="LROM01000125">
    <property type="protein sequence ID" value="OEZ95340.1"/>
    <property type="molecule type" value="Genomic_DNA"/>
</dbReference>
<reference evidence="4" key="1">
    <citation type="journal article" date="2016" name="Front. Microbiol.">
        <title>Molecular Keys to the Janthinobacterium and Duganella spp. Interaction with the Plant Pathogen Fusarium graminearum.</title>
        <authorList>
            <person name="Haack F.S."/>
            <person name="Poehlein A."/>
            <person name="Kroger C."/>
            <person name="Voigt C.A."/>
            <person name="Piepenbring M."/>
            <person name="Bode H.B."/>
            <person name="Daniel R."/>
            <person name="Schafer W."/>
            <person name="Streit W.R."/>
        </authorList>
    </citation>
    <scope>NUCLEOTIDE SEQUENCE [LARGE SCALE GENOMIC DNA]</scope>
    <source>
        <strain evidence="4">T54</strain>
    </source>
</reference>
<comment type="caution">
    <text evidence="3">The sequence shown here is derived from an EMBL/GenBank/DDBJ whole genome shotgun (WGS) entry which is preliminary data.</text>
</comment>
<dbReference type="SUPFAM" id="SSF56954">
    <property type="entry name" value="Outer membrane efflux proteins (OEP)"/>
    <property type="match status" value="1"/>
</dbReference>
<organism evidence="3 4">
    <name type="scientific">Duganella phyllosphaerae</name>
    <dbReference type="NCBI Taxonomy" id="762836"/>
    <lineage>
        <taxon>Bacteria</taxon>
        <taxon>Pseudomonadati</taxon>
        <taxon>Pseudomonadota</taxon>
        <taxon>Betaproteobacteria</taxon>
        <taxon>Burkholderiales</taxon>
        <taxon>Oxalobacteraceae</taxon>
        <taxon>Telluria group</taxon>
        <taxon>Duganella</taxon>
    </lineage>
</organism>
<keyword evidence="2" id="KW-0564">Palmitate</keyword>
<dbReference type="OrthoDB" id="9770517at2"/>
<dbReference type="InterPro" id="IPR003423">
    <property type="entry name" value="OMP_efflux"/>
</dbReference>
<protein>
    <submittedName>
        <fullName evidence="3">Antibiotic efflux pump outer membrane protein ArpC</fullName>
    </submittedName>
</protein>
<dbReference type="RefSeq" id="WP_070251017.1">
    <property type="nucleotide sequence ID" value="NZ_LROM01000125.1"/>
</dbReference>
<dbReference type="Pfam" id="PF02321">
    <property type="entry name" value="OEP"/>
    <property type="match status" value="2"/>
</dbReference>
<dbReference type="InterPro" id="IPR010131">
    <property type="entry name" value="MdtP/NodT-like"/>
</dbReference>
<dbReference type="GO" id="GO:0005886">
    <property type="term" value="C:plasma membrane"/>
    <property type="evidence" value="ECO:0007669"/>
    <property type="project" value="UniProtKB-SubCell"/>
</dbReference>
<proteinExistence type="inferred from homology"/>
<accession>A0A1E7WCP9</accession>
<keyword evidence="4" id="KW-1185">Reference proteome</keyword>
<comment type="similarity">
    <text evidence="1 2">Belongs to the outer membrane factor (OMF) (TC 1.B.17) family.</text>
</comment>
<dbReference type="AlphaFoldDB" id="A0A1E7WCP9"/>
<keyword evidence="2" id="KW-0732">Signal</keyword>
<dbReference type="Gene3D" id="1.20.1600.10">
    <property type="entry name" value="Outer membrane efflux proteins (OEP)"/>
    <property type="match status" value="1"/>
</dbReference>
<dbReference type="PANTHER" id="PTHR30203">
    <property type="entry name" value="OUTER MEMBRANE CATION EFFLUX PROTEIN"/>
    <property type="match status" value="1"/>
</dbReference>
<keyword evidence="2" id="KW-0449">Lipoprotein</keyword>
<feature type="signal peptide" evidence="2">
    <location>
        <begin position="1"/>
        <end position="21"/>
    </location>
</feature>
<evidence type="ECO:0000256" key="2">
    <source>
        <dbReference type="RuleBase" id="RU362097"/>
    </source>
</evidence>
<keyword evidence="2" id="KW-0812">Transmembrane</keyword>
<dbReference type="PROSITE" id="PS51257">
    <property type="entry name" value="PROKAR_LIPOPROTEIN"/>
    <property type="match status" value="1"/>
</dbReference>
<evidence type="ECO:0000313" key="4">
    <source>
        <dbReference type="Proteomes" id="UP000175989"/>
    </source>
</evidence>
<dbReference type="NCBIfam" id="TIGR01845">
    <property type="entry name" value="outer_NodT"/>
    <property type="match status" value="1"/>
</dbReference>
<keyword evidence="2" id="KW-0472">Membrane</keyword>
<keyword evidence="2" id="KW-1134">Transmembrane beta strand</keyword>
<sequence>MKKIIAAQLFAIALATLIAGCAAGPDFVAPAAPTAQRYTAQVLDGEAAQPEHTQKLAAGQDVPARWWTSFGSESLNALVDSALAANPDLQAAQAALLAARENATAQQGLWWPDATLHLAPTRQRVAGTLSSPLASGANLFSLHTAQLNVGYSPDVFGGVRRQLEAAGAEVDVARYQGDAARLTLEANVVLAAINEAALRAQLDVTRELADLAQRQLEATRAMQRAGQVGPADVAAQETALAQAQAGVPPLEKQVAQQRNLLAVLGGRMPADGTGAAGVEFNGLELAETLPVSVPARLVEHRPDIRAAEAQLHAASAQVGVAKAARLPNIALTATLGGTALNAGTLFKSGTGFWSIGADLVQPLFKGGALLHQQRAAEAAYTEASFQYRSVVLTAFQNVADALHAVDADARALRSADAAEQAAHRSLGIAQRQWQLGTLAYPAVLLAQQSWQQASVALIAARAARYADTVALFQALGGGWTDSAPVPAPAIVAARP</sequence>
<evidence type="ECO:0000313" key="3">
    <source>
        <dbReference type="EMBL" id="OEZ95340.1"/>
    </source>
</evidence>
<dbReference type="PANTHER" id="PTHR30203:SF33">
    <property type="entry name" value="BLR4455 PROTEIN"/>
    <property type="match status" value="1"/>
</dbReference>